<evidence type="ECO:0000313" key="3">
    <source>
        <dbReference type="Proteomes" id="UP000326565"/>
    </source>
</evidence>
<dbReference type="SUPFAM" id="SSF54909">
    <property type="entry name" value="Dimeric alpha+beta barrel"/>
    <property type="match status" value="1"/>
</dbReference>
<gene>
    <name evidence="2" type="ORF">BDV29DRAFT_158511</name>
</gene>
<dbReference type="GO" id="GO:0004420">
    <property type="term" value="F:hydroxymethylglutaryl-CoA reductase (NADPH) activity"/>
    <property type="evidence" value="ECO:0007669"/>
    <property type="project" value="InterPro"/>
</dbReference>
<keyword evidence="3" id="KW-1185">Reference proteome</keyword>
<dbReference type="InterPro" id="IPR011008">
    <property type="entry name" value="Dimeric_a/b-barrel"/>
</dbReference>
<dbReference type="InterPro" id="IPR023282">
    <property type="entry name" value="HMG_CoA_Rdtase_N"/>
</dbReference>
<sequence>MGKSIPNGQPTPRQWNEVRNFIWELCHLSVESGCPSIGVDFRDYLDVEVINAVGWNVLEPEAPGSKAPAGPCHSPVSRTESPKAASFTRSFEEMGVLIEENKTALLSDEELVEMCIRGKVAGYSLEKTLESQSTPAMTRLEAFTRAVKIRRAVVARMPSTLDVSSSLEQARLSYQNYNYELDGISHAFVSVFENIQVRDYFIREDPAHIRLVDAIKQDLYKMQVVDFVDGVLQ</sequence>
<feature type="region of interest" description="Disordered" evidence="1">
    <location>
        <begin position="62"/>
        <end position="84"/>
    </location>
</feature>
<dbReference type="EMBL" id="ML732246">
    <property type="protein sequence ID" value="KAB8072488.1"/>
    <property type="molecule type" value="Genomic_DNA"/>
</dbReference>
<proteinExistence type="predicted"/>
<evidence type="ECO:0000313" key="2">
    <source>
        <dbReference type="EMBL" id="KAB8072488.1"/>
    </source>
</evidence>
<evidence type="ECO:0000256" key="1">
    <source>
        <dbReference type="SAM" id="MobiDB-lite"/>
    </source>
</evidence>
<name>A0A5N5WVC7_9EURO</name>
<dbReference type="Proteomes" id="UP000326565">
    <property type="component" value="Unassembled WGS sequence"/>
</dbReference>
<dbReference type="Gene3D" id="1.10.3270.10">
    <property type="entry name" value="HMGR, N-terminal domain"/>
    <property type="match status" value="1"/>
</dbReference>
<accession>A0A5N5WVC7</accession>
<reference evidence="2 3" key="1">
    <citation type="submission" date="2019-04" db="EMBL/GenBank/DDBJ databases">
        <title>Friends and foes A comparative genomics study of 23 Aspergillus species from section Flavi.</title>
        <authorList>
            <consortium name="DOE Joint Genome Institute"/>
            <person name="Kjaerbolling I."/>
            <person name="Vesth T."/>
            <person name="Frisvad J.C."/>
            <person name="Nybo J.L."/>
            <person name="Theobald S."/>
            <person name="Kildgaard S."/>
            <person name="Isbrandt T."/>
            <person name="Kuo A."/>
            <person name="Sato A."/>
            <person name="Lyhne E.K."/>
            <person name="Kogle M.E."/>
            <person name="Wiebenga A."/>
            <person name="Kun R.S."/>
            <person name="Lubbers R.J."/>
            <person name="Makela M.R."/>
            <person name="Barry K."/>
            <person name="Chovatia M."/>
            <person name="Clum A."/>
            <person name="Daum C."/>
            <person name="Haridas S."/>
            <person name="He G."/>
            <person name="LaButti K."/>
            <person name="Lipzen A."/>
            <person name="Mondo S."/>
            <person name="Riley R."/>
            <person name="Salamov A."/>
            <person name="Simmons B.A."/>
            <person name="Magnuson J.K."/>
            <person name="Henrissat B."/>
            <person name="Mortensen U.H."/>
            <person name="Larsen T.O."/>
            <person name="Devries R.P."/>
            <person name="Grigoriev I.V."/>
            <person name="Machida M."/>
            <person name="Baker S.E."/>
            <person name="Andersen M.R."/>
        </authorList>
    </citation>
    <scope>NUCLEOTIDE SEQUENCE [LARGE SCALE GENOMIC DNA]</scope>
    <source>
        <strain evidence="2 3">CBS 151.66</strain>
    </source>
</reference>
<protein>
    <submittedName>
        <fullName evidence="2">Uncharacterized protein</fullName>
    </submittedName>
</protein>
<organism evidence="2 3">
    <name type="scientific">Aspergillus leporis</name>
    <dbReference type="NCBI Taxonomy" id="41062"/>
    <lineage>
        <taxon>Eukaryota</taxon>
        <taxon>Fungi</taxon>
        <taxon>Dikarya</taxon>
        <taxon>Ascomycota</taxon>
        <taxon>Pezizomycotina</taxon>
        <taxon>Eurotiomycetes</taxon>
        <taxon>Eurotiomycetidae</taxon>
        <taxon>Eurotiales</taxon>
        <taxon>Aspergillaceae</taxon>
        <taxon>Aspergillus</taxon>
        <taxon>Aspergillus subgen. Circumdati</taxon>
    </lineage>
</organism>
<dbReference type="OrthoDB" id="1601230at2759"/>
<dbReference type="AlphaFoldDB" id="A0A5N5WVC7"/>